<dbReference type="RefSeq" id="WP_163386698.1">
    <property type="nucleotide sequence ID" value="NZ_JAUFQS010000005.1"/>
</dbReference>
<dbReference type="Proteomes" id="UP001236663">
    <property type="component" value="Unassembled WGS sequence"/>
</dbReference>
<accession>A0ABT8C3V4</accession>
<evidence type="ECO:0000313" key="2">
    <source>
        <dbReference type="Proteomes" id="UP001236663"/>
    </source>
</evidence>
<dbReference type="EMBL" id="JAUFQS010000005">
    <property type="protein sequence ID" value="MDN3687439.1"/>
    <property type="molecule type" value="Genomic_DNA"/>
</dbReference>
<protein>
    <submittedName>
        <fullName evidence="1">Uncharacterized protein</fullName>
    </submittedName>
</protein>
<name>A0ABT8C3V4_9BACT</name>
<evidence type="ECO:0000313" key="1">
    <source>
        <dbReference type="EMBL" id="MDN3687439.1"/>
    </source>
</evidence>
<sequence length="147" mass="17066">MNLSFAFQLLSSAKVNTESSSRPVGPSQPLALVLNCLEYSLTFAYQVKSKLLIGPIFGGAYNAVYNEEAFGQYIFVLKFLIEHSKSSNYPEFLGLFEASISYTEKIFLFHYCPLMLKKETVNYLKNCNFLQKFPEKHYRKFFSKNYW</sequence>
<organism evidence="1 2">
    <name type="scientific">Cyclobacterium jeungdonense</name>
    <dbReference type="NCBI Taxonomy" id="708087"/>
    <lineage>
        <taxon>Bacteria</taxon>
        <taxon>Pseudomonadati</taxon>
        <taxon>Bacteroidota</taxon>
        <taxon>Cytophagia</taxon>
        <taxon>Cytophagales</taxon>
        <taxon>Cyclobacteriaceae</taxon>
        <taxon>Cyclobacterium</taxon>
    </lineage>
</organism>
<keyword evidence="2" id="KW-1185">Reference proteome</keyword>
<reference evidence="2" key="1">
    <citation type="journal article" date="2019" name="Int. J. Syst. Evol. Microbiol.">
        <title>The Global Catalogue of Microorganisms (GCM) 10K type strain sequencing project: providing services to taxonomists for standard genome sequencing and annotation.</title>
        <authorList>
            <consortium name="The Broad Institute Genomics Platform"/>
            <consortium name="The Broad Institute Genome Sequencing Center for Infectious Disease"/>
            <person name="Wu L."/>
            <person name="Ma J."/>
        </authorList>
    </citation>
    <scope>NUCLEOTIDE SEQUENCE [LARGE SCALE GENOMIC DNA]</scope>
    <source>
        <strain evidence="2">CECT 7706</strain>
    </source>
</reference>
<gene>
    <name evidence="1" type="ORF">QWZ15_06350</name>
</gene>
<comment type="caution">
    <text evidence="1">The sequence shown here is derived from an EMBL/GenBank/DDBJ whole genome shotgun (WGS) entry which is preliminary data.</text>
</comment>
<proteinExistence type="predicted"/>